<evidence type="ECO:0000313" key="2">
    <source>
        <dbReference type="Proteomes" id="UP000004750"/>
    </source>
</evidence>
<dbReference type="STRING" id="797473.HMPREF9080_02141"/>
<name>G9ZH84_9GAMM</name>
<dbReference type="EMBL" id="AGCM01000123">
    <property type="protein sequence ID" value="EHM52764.1"/>
    <property type="molecule type" value="Genomic_DNA"/>
</dbReference>
<organism evidence="1 2">
    <name type="scientific">Cardiobacterium valvarum F0432</name>
    <dbReference type="NCBI Taxonomy" id="797473"/>
    <lineage>
        <taxon>Bacteria</taxon>
        <taxon>Pseudomonadati</taxon>
        <taxon>Pseudomonadota</taxon>
        <taxon>Gammaproteobacteria</taxon>
        <taxon>Cardiobacteriales</taxon>
        <taxon>Cardiobacteriaceae</taxon>
        <taxon>Cardiobacterium</taxon>
    </lineage>
</organism>
<reference evidence="1 2" key="1">
    <citation type="submission" date="2011-08" db="EMBL/GenBank/DDBJ databases">
        <authorList>
            <person name="Weinstock G."/>
            <person name="Sodergren E."/>
            <person name="Clifton S."/>
            <person name="Fulton L."/>
            <person name="Fulton B."/>
            <person name="Courtney L."/>
            <person name="Fronick C."/>
            <person name="Harrison M."/>
            <person name="Strong C."/>
            <person name="Farmer C."/>
            <person name="Delahaunty K."/>
            <person name="Markovic C."/>
            <person name="Hall O."/>
            <person name="Minx P."/>
            <person name="Tomlinson C."/>
            <person name="Mitreva M."/>
            <person name="Hou S."/>
            <person name="Chen J."/>
            <person name="Wollam A."/>
            <person name="Pepin K.H."/>
            <person name="Johnson M."/>
            <person name="Bhonagiri V."/>
            <person name="Zhang X."/>
            <person name="Suruliraj S."/>
            <person name="Warren W."/>
            <person name="Chinwalla A."/>
            <person name="Mardis E.R."/>
            <person name="Wilson R.K."/>
        </authorList>
    </citation>
    <scope>NUCLEOTIDE SEQUENCE [LARGE SCALE GENOMIC DNA]</scope>
    <source>
        <strain evidence="1 2">F0432</strain>
    </source>
</reference>
<dbReference type="Proteomes" id="UP000004750">
    <property type="component" value="Unassembled WGS sequence"/>
</dbReference>
<proteinExistence type="predicted"/>
<dbReference type="HOGENOM" id="CLU_1364130_0_0_6"/>
<dbReference type="RefSeq" id="WP_006986137.1">
    <property type="nucleotide sequence ID" value="NZ_JH417945.1"/>
</dbReference>
<comment type="caution">
    <text evidence="1">The sequence shown here is derived from an EMBL/GenBank/DDBJ whole genome shotgun (WGS) entry which is preliminary data.</text>
</comment>
<gene>
    <name evidence="1" type="ORF">HMPREF9080_02141</name>
</gene>
<protein>
    <submittedName>
        <fullName evidence="1">Uncharacterized protein</fullName>
    </submittedName>
</protein>
<sequence>MQDYDYHIQAYILQQYCAAAANTRHHRWLQRKGFSAGMIAQLRRLTLDAQQILIRSSPFDVRLSDVLKTQLGRLAARDEIDALVMTALRLGASRRMLHELLGLSEAEYNRLKTMAGVPKAERNRPQSLSLDTQDMLATIHNNLLNCYRRQGIEPHPLQLLIRMAETTDLELNRVYDGYYCKNYAAFSVDTDVGDKMPERG</sequence>
<evidence type="ECO:0000313" key="1">
    <source>
        <dbReference type="EMBL" id="EHM52764.1"/>
    </source>
</evidence>
<dbReference type="AlphaFoldDB" id="G9ZH84"/>
<accession>G9ZH84</accession>